<accession>A0ABS7G2I4</accession>
<feature type="domain" description="SpaA-like prealbumin fold" evidence="3">
    <location>
        <begin position="468"/>
        <end position="579"/>
    </location>
</feature>
<name>A0ABS7G2I4_9ACTN</name>
<keyword evidence="5" id="KW-1185">Reference proteome</keyword>
<protein>
    <recommendedName>
        <fullName evidence="3">SpaA-like prealbumin fold domain-containing protein</fullName>
    </recommendedName>
</protein>
<dbReference type="InterPro" id="IPR055371">
    <property type="entry name" value="SpaA_PFL_dom_4"/>
</dbReference>
<evidence type="ECO:0000259" key="3">
    <source>
        <dbReference type="Pfam" id="PF24514"/>
    </source>
</evidence>
<dbReference type="Proteomes" id="UP000774570">
    <property type="component" value="Unassembled WGS sequence"/>
</dbReference>
<organism evidence="4 5">
    <name type="scientific">Actinomadura parmotrematis</name>
    <dbReference type="NCBI Taxonomy" id="2864039"/>
    <lineage>
        <taxon>Bacteria</taxon>
        <taxon>Bacillati</taxon>
        <taxon>Actinomycetota</taxon>
        <taxon>Actinomycetes</taxon>
        <taxon>Streptosporangiales</taxon>
        <taxon>Thermomonosporaceae</taxon>
        <taxon>Actinomadura</taxon>
    </lineage>
</organism>
<evidence type="ECO:0000256" key="1">
    <source>
        <dbReference type="SAM" id="MobiDB-lite"/>
    </source>
</evidence>
<comment type="caution">
    <text evidence="4">The sequence shown here is derived from an EMBL/GenBank/DDBJ whole genome shotgun (WGS) entry which is preliminary data.</text>
</comment>
<feature type="region of interest" description="Disordered" evidence="1">
    <location>
        <begin position="489"/>
        <end position="520"/>
    </location>
</feature>
<evidence type="ECO:0000313" key="5">
    <source>
        <dbReference type="Proteomes" id="UP000774570"/>
    </source>
</evidence>
<sequence length="698" mass="74960">MPRTFTCLLTSAALLLGLASAPARAEAPQPRADELKVTLVARQCDEYTDIMANLARNNIQESLRDLGKNSVYTSGQPIDPSIEEPNDPNCRPLVGWGFEWGGNYTASDPLSTVTGSAGRTPVTKASTPWLDKDGNPTGKSVQAAVTVTLNSQQQKLAQNGNLWVQGGYVSDPLMDAAFGRGTYGFGALRCSVDNLNGDNVETARFPSGYSHIFCYYYAVTPPPTAGKIIVRKQVEGGGAQTHRFHFHGNVSYNPGGAFDEDAAPGAPGSMTFDRGETRPQDDPWEFTEDIPDGWELASLTCDSATDESRVEISGAHAAVTLAGEDTVTCTYTDRRVFSTGISVFKRTYGAVGGPFAFTVDRPGGTTTDLGSLSTQVLGRPELAGRVEDAEAGVYTLHETLPDATEHGYWTADGVECVSATRKVAKAAPTRARTARAARRATRVDYKVDLADTPVNCLFTNTFHPTGKITVEKLTVGGYGRADFQSRGLIPTGEAATSREVGPDFRSVTTAPGRNPASTSKDRLPLGRYFITELHHDDAAGRWELTSITCDGRTQPVGDATATVDLTAAQPNHTCRFTDRFTPWGKLRVEKLIEDPRGVRTGPVKIKVRCSDGQTASYTVEPGRDGLVRLRKPLVLPREASCTVRETADGARGPASVTVRHQVGGGAKARGRTVTVKAGGTKSATVRFIDTYKVKRRTK</sequence>
<feature type="domain" description="SpaA-like prealbumin fold" evidence="3">
    <location>
        <begin position="228"/>
        <end position="334"/>
    </location>
</feature>
<evidence type="ECO:0000313" key="4">
    <source>
        <dbReference type="EMBL" id="MBW8486928.1"/>
    </source>
</evidence>
<dbReference type="EMBL" id="JAIBOA010000028">
    <property type="protein sequence ID" value="MBW8486928.1"/>
    <property type="molecule type" value="Genomic_DNA"/>
</dbReference>
<keyword evidence="2" id="KW-0732">Signal</keyword>
<gene>
    <name evidence="4" type="ORF">K1Y72_31480</name>
</gene>
<evidence type="ECO:0000256" key="2">
    <source>
        <dbReference type="SAM" id="SignalP"/>
    </source>
</evidence>
<proteinExistence type="predicted"/>
<dbReference type="Pfam" id="PF24514">
    <property type="entry name" value="SpaA_4"/>
    <property type="match status" value="3"/>
</dbReference>
<feature type="signal peptide" evidence="2">
    <location>
        <begin position="1"/>
        <end position="25"/>
    </location>
</feature>
<feature type="compositionally biased region" description="Polar residues" evidence="1">
    <location>
        <begin position="506"/>
        <end position="518"/>
    </location>
</feature>
<dbReference type="RefSeq" id="WP_220170165.1">
    <property type="nucleotide sequence ID" value="NZ_JAIBOA010000028.1"/>
</dbReference>
<feature type="chain" id="PRO_5046779293" description="SpaA-like prealbumin fold domain-containing protein" evidence="2">
    <location>
        <begin position="26"/>
        <end position="698"/>
    </location>
</feature>
<reference evidence="4 5" key="1">
    <citation type="submission" date="2021-07" db="EMBL/GenBank/DDBJ databases">
        <title>Actinomadura sp. PM05-2 isolated from lichen.</title>
        <authorList>
            <person name="Somphong A."/>
            <person name="Phongsopitanun W."/>
            <person name="Tanasupawat S."/>
            <person name="Peongsungnone V."/>
        </authorList>
    </citation>
    <scope>NUCLEOTIDE SEQUENCE [LARGE SCALE GENOMIC DNA]</scope>
    <source>
        <strain evidence="4 5">PM05-2</strain>
    </source>
</reference>
<feature type="region of interest" description="Disordered" evidence="1">
    <location>
        <begin position="115"/>
        <end position="136"/>
    </location>
</feature>
<feature type="domain" description="SpaA-like prealbumin fold" evidence="3">
    <location>
        <begin position="342"/>
        <end position="461"/>
    </location>
</feature>